<comment type="function">
    <text evidence="7">Responsible for the coupling of flagellin expression to flagellar assembly by preventing expression of the flagellin genes when a component of the middle class of proteins is defective. It negatively regulates flagellar genes by inhibiting the activity of FliA by directly binding to FliA.</text>
</comment>
<dbReference type="NCBIfam" id="TIGR03824">
    <property type="entry name" value="FlgM_jcvi"/>
    <property type="match status" value="1"/>
</dbReference>
<evidence type="ECO:0000256" key="4">
    <source>
        <dbReference type="ARBA" id="ARBA00022795"/>
    </source>
</evidence>
<comment type="similarity">
    <text evidence="1">Belongs to the FlgM family.</text>
</comment>
<evidence type="ECO:0000256" key="1">
    <source>
        <dbReference type="ARBA" id="ARBA00005322"/>
    </source>
</evidence>
<keyword evidence="3" id="KW-0678">Repressor</keyword>
<evidence type="ECO:0000256" key="3">
    <source>
        <dbReference type="ARBA" id="ARBA00022491"/>
    </source>
</evidence>
<evidence type="ECO:0000256" key="7">
    <source>
        <dbReference type="ARBA" id="ARBA00024739"/>
    </source>
</evidence>
<dbReference type="GO" id="GO:0045892">
    <property type="term" value="P:negative regulation of DNA-templated transcription"/>
    <property type="evidence" value="ECO:0007669"/>
    <property type="project" value="InterPro"/>
</dbReference>
<sequence length="103" mass="10566">MSYKIDGLPPAAQAATVAAALAATRVGGARNEPISAAAEPDRLSLTGDAEGLKTMARELGSAPANIDMGRVNTLKDAIAQGRYTIDAQAIASRMLDLDRELGG</sequence>
<keyword evidence="10" id="KW-0969">Cilium</keyword>
<protein>
    <recommendedName>
        <fullName evidence="2">Negative regulator of flagellin synthesis</fullName>
    </recommendedName>
    <alternativeName>
        <fullName evidence="8">Anti-sigma-28 factor</fullName>
    </alternativeName>
</protein>
<name>A0A4Q8LHM5_9GAMM</name>
<proteinExistence type="inferred from homology"/>
<evidence type="ECO:0000256" key="8">
    <source>
        <dbReference type="ARBA" id="ARBA00030117"/>
    </source>
</evidence>
<reference evidence="10 11" key="1">
    <citation type="submission" date="2019-02" db="EMBL/GenBank/DDBJ databases">
        <title>WGS of Pseudoxanthomonas species novum from clinical isolates.</title>
        <authorList>
            <person name="Bernier A.-M."/>
            <person name="Bernard K."/>
            <person name="Vachon A."/>
        </authorList>
    </citation>
    <scope>NUCLEOTIDE SEQUENCE [LARGE SCALE GENOMIC DNA]</scope>
    <source>
        <strain evidence="10 11">NML171200</strain>
    </source>
</reference>
<keyword evidence="6" id="KW-0804">Transcription</keyword>
<keyword evidence="10" id="KW-0966">Cell projection</keyword>
<dbReference type="OrthoDB" id="7063735at2"/>
<organism evidence="10 11">
    <name type="scientific">Pseudoxanthomonas winnipegensis</name>
    <dbReference type="NCBI Taxonomy" id="2480810"/>
    <lineage>
        <taxon>Bacteria</taxon>
        <taxon>Pseudomonadati</taxon>
        <taxon>Pseudomonadota</taxon>
        <taxon>Gammaproteobacteria</taxon>
        <taxon>Lysobacterales</taxon>
        <taxon>Lysobacteraceae</taxon>
        <taxon>Pseudoxanthomonas</taxon>
    </lineage>
</organism>
<comment type="caution">
    <text evidence="10">The sequence shown here is derived from an EMBL/GenBank/DDBJ whole genome shotgun (WGS) entry which is preliminary data.</text>
</comment>
<evidence type="ECO:0000313" key="11">
    <source>
        <dbReference type="Proteomes" id="UP000292627"/>
    </source>
</evidence>
<keyword evidence="5" id="KW-0805">Transcription regulation</keyword>
<dbReference type="GO" id="GO:0044781">
    <property type="term" value="P:bacterial-type flagellum organization"/>
    <property type="evidence" value="ECO:0007669"/>
    <property type="project" value="UniProtKB-KW"/>
</dbReference>
<accession>A0A4Q8LHM5</accession>
<feature type="domain" description="Anti-sigma-28 factor FlgM C-terminal" evidence="9">
    <location>
        <begin position="41"/>
        <end position="96"/>
    </location>
</feature>
<dbReference type="InterPro" id="IPR031316">
    <property type="entry name" value="FlgM_C"/>
</dbReference>
<dbReference type="AlphaFoldDB" id="A0A4Q8LHM5"/>
<dbReference type="InterPro" id="IPR035890">
    <property type="entry name" value="Anti-sigma-28_factor_FlgM_sf"/>
</dbReference>
<evidence type="ECO:0000259" key="9">
    <source>
        <dbReference type="Pfam" id="PF04316"/>
    </source>
</evidence>
<dbReference type="EMBL" id="SHMC01000001">
    <property type="protein sequence ID" value="TAA28608.1"/>
    <property type="molecule type" value="Genomic_DNA"/>
</dbReference>
<evidence type="ECO:0000256" key="5">
    <source>
        <dbReference type="ARBA" id="ARBA00023015"/>
    </source>
</evidence>
<gene>
    <name evidence="10" type="primary">flgM</name>
    <name evidence="10" type="ORF">EA660_03245</name>
</gene>
<dbReference type="SUPFAM" id="SSF101498">
    <property type="entry name" value="Anti-sigma factor FlgM"/>
    <property type="match status" value="1"/>
</dbReference>
<keyword evidence="4" id="KW-1005">Bacterial flagellum biogenesis</keyword>
<evidence type="ECO:0000256" key="2">
    <source>
        <dbReference type="ARBA" id="ARBA00017823"/>
    </source>
</evidence>
<dbReference type="Proteomes" id="UP000292627">
    <property type="component" value="Unassembled WGS sequence"/>
</dbReference>
<dbReference type="InterPro" id="IPR007412">
    <property type="entry name" value="FlgM"/>
</dbReference>
<keyword evidence="10" id="KW-0282">Flagellum</keyword>
<evidence type="ECO:0000313" key="10">
    <source>
        <dbReference type="EMBL" id="TAA28608.1"/>
    </source>
</evidence>
<dbReference type="RefSeq" id="WP_130550136.1">
    <property type="nucleotide sequence ID" value="NZ_SHMC01000001.1"/>
</dbReference>
<evidence type="ECO:0000256" key="6">
    <source>
        <dbReference type="ARBA" id="ARBA00023163"/>
    </source>
</evidence>
<dbReference type="Pfam" id="PF04316">
    <property type="entry name" value="FlgM"/>
    <property type="match status" value="1"/>
</dbReference>